<gene>
    <name evidence="2" type="ORF">J7T18_04745</name>
</gene>
<dbReference type="NCBIfam" id="NF010577">
    <property type="entry name" value="PRK13970.1"/>
    <property type="match status" value="1"/>
</dbReference>
<name>A0A8I2AND4_9GAMM</name>
<dbReference type="PIRSF" id="PIRSF029792">
    <property type="entry name" value="Pro_racemase"/>
    <property type="match status" value="1"/>
</dbReference>
<sequence>MQSQYTKIEVIDSHTAGEPTRLVIDGFPDLGQQSVAVRLDILRNSHDIWRRTTILEPRGNDILVGALLCKPQNPAATAGVIFFNNQGYLGMCGHGTIGLVASLHFMGHITYGNHLIETPVGDVTAQLHQDGSVSIQNVYSYRYRKAVRVDVPDLGTVIGDIAWGGNWFFLVEQSPVAIDFQNIKLLTEVSLKIKQALVDQSIYGKDGQEIDHIELFGSHPNANSQSFVLCPGGAYDRSPCGTGTSAKLACLAADKKLAAGEIWHQASVIGSQFQASFQQADENGIIPTIRGHAYISGKNTLLIDEQDPFRFGISVA</sequence>
<evidence type="ECO:0000313" key="3">
    <source>
        <dbReference type="Proteomes" id="UP000674270"/>
    </source>
</evidence>
<protein>
    <submittedName>
        <fullName evidence="2">4-hydroxyproline epimerase</fullName>
        <ecNumber evidence="2">5.1.1.8</ecNumber>
    </submittedName>
</protein>
<dbReference type="FunFam" id="3.10.310.10:FF:000003">
    <property type="entry name" value="Proline racemase"/>
    <property type="match status" value="1"/>
</dbReference>
<dbReference type="InterPro" id="IPR008794">
    <property type="entry name" value="Pro_racemase_fam"/>
</dbReference>
<dbReference type="EMBL" id="JAGKLY010000001">
    <property type="protein sequence ID" value="MBQ0267611.1"/>
    <property type="molecule type" value="Genomic_DNA"/>
</dbReference>
<dbReference type="SFLD" id="SFLDS00028">
    <property type="entry name" value="Proline_Racemase"/>
    <property type="match status" value="1"/>
</dbReference>
<dbReference type="GO" id="GO:0047580">
    <property type="term" value="F:4-hydroxyproline epimerase activity"/>
    <property type="evidence" value="ECO:0007669"/>
    <property type="project" value="UniProtKB-EC"/>
</dbReference>
<evidence type="ECO:0000313" key="2">
    <source>
        <dbReference type="EMBL" id="MBQ0267611.1"/>
    </source>
</evidence>
<comment type="similarity">
    <text evidence="1">Belongs to the proline racemase family.</text>
</comment>
<dbReference type="Gene3D" id="3.10.310.10">
    <property type="entry name" value="Diaminopimelate Epimerase, Chain A, domain 1"/>
    <property type="match status" value="2"/>
</dbReference>
<dbReference type="Proteomes" id="UP000674270">
    <property type="component" value="Unassembled WGS sequence"/>
</dbReference>
<organism evidence="2 3">
    <name type="scientific">Providencia huaxiensis</name>
    <dbReference type="NCBI Taxonomy" id="2027290"/>
    <lineage>
        <taxon>Bacteria</taxon>
        <taxon>Pseudomonadati</taxon>
        <taxon>Pseudomonadota</taxon>
        <taxon>Gammaproteobacteria</taxon>
        <taxon>Enterobacterales</taxon>
        <taxon>Morganellaceae</taxon>
        <taxon>Providencia</taxon>
    </lineage>
</organism>
<dbReference type="PANTHER" id="PTHR33442">
    <property type="entry name" value="TRANS-3-HYDROXY-L-PROLINE DEHYDRATASE"/>
    <property type="match status" value="1"/>
</dbReference>
<dbReference type="PANTHER" id="PTHR33442:SF1">
    <property type="entry name" value="TRANS-3-HYDROXY-L-PROLINE DEHYDRATASE"/>
    <property type="match status" value="1"/>
</dbReference>
<accession>A0A8I2AND4</accession>
<dbReference type="RefSeq" id="WP_206276483.1">
    <property type="nucleotide sequence ID" value="NZ_JAFJXY010000045.1"/>
</dbReference>
<reference evidence="2" key="1">
    <citation type="submission" date="2021-03" db="EMBL/GenBank/DDBJ databases">
        <authorList>
            <person name="Stanton E."/>
        </authorList>
    </citation>
    <scope>NUCLEOTIDE SEQUENCE</scope>
    <source>
        <strain evidence="2">2020EL-00113</strain>
    </source>
</reference>
<comment type="caution">
    <text evidence="2">The sequence shown here is derived from an EMBL/GenBank/DDBJ whole genome shotgun (WGS) entry which is preliminary data.</text>
</comment>
<dbReference type="SUPFAM" id="SSF54506">
    <property type="entry name" value="Diaminopimelate epimerase-like"/>
    <property type="match status" value="1"/>
</dbReference>
<dbReference type="Pfam" id="PF05544">
    <property type="entry name" value="Pro_racemase"/>
    <property type="match status" value="1"/>
</dbReference>
<proteinExistence type="inferred from homology"/>
<dbReference type="AlphaFoldDB" id="A0A8I2AND4"/>
<dbReference type="EC" id="5.1.1.8" evidence="2"/>
<evidence type="ECO:0000256" key="1">
    <source>
        <dbReference type="ARBA" id="ARBA00007529"/>
    </source>
</evidence>
<keyword evidence="2" id="KW-0413">Isomerase</keyword>